<accession>A0ABP0BH02</accession>
<comment type="caution">
    <text evidence="3">The sequence shown here is derived from an EMBL/GenBank/DDBJ whole genome shotgun (WGS) entry which is preliminary data.</text>
</comment>
<evidence type="ECO:0000256" key="1">
    <source>
        <dbReference type="SAM" id="MobiDB-lite"/>
    </source>
</evidence>
<keyword evidence="4" id="KW-1185">Reference proteome</keyword>
<name>A0ABP0BH02_9PEZI</name>
<dbReference type="Proteomes" id="UP001642405">
    <property type="component" value="Unassembled WGS sequence"/>
</dbReference>
<evidence type="ECO:0000259" key="2">
    <source>
        <dbReference type="Pfam" id="PF13391"/>
    </source>
</evidence>
<feature type="region of interest" description="Disordered" evidence="1">
    <location>
        <begin position="137"/>
        <end position="227"/>
    </location>
</feature>
<feature type="region of interest" description="Disordered" evidence="1">
    <location>
        <begin position="434"/>
        <end position="457"/>
    </location>
</feature>
<feature type="compositionally biased region" description="Polar residues" evidence="1">
    <location>
        <begin position="164"/>
        <end position="188"/>
    </location>
</feature>
<gene>
    <name evidence="3" type="ORF">SCUCBS95973_003642</name>
</gene>
<sequence>MDNTLPAADAAQDAMQQFAAVHARNPKLAHDVLHIAEHDPTTVSSLAADIPCPSGNIDPFITDVQERWKLLTDFRILQQQKIGSMSVDIFSTALFMVIPLPRLTEIVESAADHYLQYQTRANQASGKRDNRPLVSSALKRSATAAGFDESSHQEDSDRKDADGMQTTGASPGKMRQTTHPGNQPSSSAAELPKAPLGPLTYESVPPSQPPVPTTTSTRSQAAATATRARDGNACILTGVCMPDAAHIFPHSAAKSPETKVKLDILFGFWGEETREKWGALFKDRAVTESPQNELSLGKHMHCMWDKVYFALKPVSATDREVTVQFHWIKRDNCRALTAKDVLANPNTFMKEICSGDARGWGIPQVAHRQSGARILTGQLFTIRADKPEHLPSMELLQLQWDLMKVASMTGAADMYDDYDYDYDNWMEGNAFEVDEESNGEEYSSPASECGREPTSWS</sequence>
<feature type="domain" description="HNH nuclease" evidence="2">
    <location>
        <begin position="234"/>
        <end position="311"/>
    </location>
</feature>
<proteinExistence type="predicted"/>
<reference evidence="3 4" key="1">
    <citation type="submission" date="2024-01" db="EMBL/GenBank/DDBJ databases">
        <authorList>
            <person name="Allen C."/>
            <person name="Tagirdzhanova G."/>
        </authorList>
    </citation>
    <scope>NUCLEOTIDE SEQUENCE [LARGE SCALE GENOMIC DNA]</scope>
</reference>
<dbReference type="InterPro" id="IPR003615">
    <property type="entry name" value="HNH_nuc"/>
</dbReference>
<feature type="compositionally biased region" description="Basic and acidic residues" evidence="1">
    <location>
        <begin position="149"/>
        <end position="162"/>
    </location>
</feature>
<evidence type="ECO:0000313" key="3">
    <source>
        <dbReference type="EMBL" id="CAK7218907.1"/>
    </source>
</evidence>
<feature type="compositionally biased region" description="Low complexity" evidence="1">
    <location>
        <begin position="213"/>
        <end position="226"/>
    </location>
</feature>
<protein>
    <recommendedName>
        <fullName evidence="2">HNH nuclease domain-containing protein</fullName>
    </recommendedName>
</protein>
<evidence type="ECO:0000313" key="4">
    <source>
        <dbReference type="Proteomes" id="UP001642405"/>
    </source>
</evidence>
<dbReference type="EMBL" id="CAWUHB010000016">
    <property type="protein sequence ID" value="CAK7218907.1"/>
    <property type="molecule type" value="Genomic_DNA"/>
</dbReference>
<dbReference type="Pfam" id="PF13391">
    <property type="entry name" value="HNH_2"/>
    <property type="match status" value="1"/>
</dbReference>
<organism evidence="3 4">
    <name type="scientific">Sporothrix curviconia</name>
    <dbReference type="NCBI Taxonomy" id="1260050"/>
    <lineage>
        <taxon>Eukaryota</taxon>
        <taxon>Fungi</taxon>
        <taxon>Dikarya</taxon>
        <taxon>Ascomycota</taxon>
        <taxon>Pezizomycotina</taxon>
        <taxon>Sordariomycetes</taxon>
        <taxon>Sordariomycetidae</taxon>
        <taxon>Ophiostomatales</taxon>
        <taxon>Ophiostomataceae</taxon>
        <taxon>Sporothrix</taxon>
    </lineage>
</organism>